<evidence type="ECO:0000313" key="5">
    <source>
        <dbReference type="EMBL" id="KAF4368758.1"/>
    </source>
</evidence>
<evidence type="ECO:0000256" key="1">
    <source>
        <dbReference type="ARBA" id="ARBA00022690"/>
    </source>
</evidence>
<dbReference type="Gene3D" id="3.10.450.10">
    <property type="match status" value="1"/>
</dbReference>
<dbReference type="EMBL" id="JAATIP010000132">
    <property type="protein sequence ID" value="KAF4368758.1"/>
    <property type="molecule type" value="Genomic_DNA"/>
</dbReference>
<dbReference type="InterPro" id="IPR046350">
    <property type="entry name" value="Cystatin_sf"/>
</dbReference>
<keyword evidence="1" id="KW-0646">Protease inhibitor</keyword>
<keyword evidence="3" id="KW-0732">Signal</keyword>
<dbReference type="Proteomes" id="UP000525078">
    <property type="component" value="Unassembled WGS sequence"/>
</dbReference>
<dbReference type="InterPro" id="IPR000010">
    <property type="entry name" value="Cystatin_dom"/>
</dbReference>
<dbReference type="PANTHER" id="PTHR47364:SF2">
    <property type="entry name" value="CYSTEINE PROTEINASE INHIBITOR 5"/>
    <property type="match status" value="1"/>
</dbReference>
<accession>A0A7J6FDP4</accession>
<feature type="chain" id="PRO_5029501604" description="Cystatin domain-containing protein" evidence="3">
    <location>
        <begin position="20"/>
        <end position="127"/>
    </location>
</feature>
<comment type="caution">
    <text evidence="5">The sequence shown here is derived from an EMBL/GenBank/DDBJ whole genome shotgun (WGS) entry which is preliminary data.</text>
</comment>
<evidence type="ECO:0000259" key="4">
    <source>
        <dbReference type="SMART" id="SM00043"/>
    </source>
</evidence>
<evidence type="ECO:0000256" key="2">
    <source>
        <dbReference type="ARBA" id="ARBA00022704"/>
    </source>
</evidence>
<proteinExistence type="predicted"/>
<evidence type="ECO:0000313" key="6">
    <source>
        <dbReference type="Proteomes" id="UP000525078"/>
    </source>
</evidence>
<protein>
    <recommendedName>
        <fullName evidence="4">Cystatin domain-containing protein</fullName>
    </recommendedName>
</protein>
<reference evidence="5 6" key="1">
    <citation type="journal article" date="2020" name="bioRxiv">
        <title>Sequence and annotation of 42 cannabis genomes reveals extensive copy number variation in cannabinoid synthesis and pathogen resistance genes.</title>
        <authorList>
            <person name="Mckernan K.J."/>
            <person name="Helbert Y."/>
            <person name="Kane L.T."/>
            <person name="Ebling H."/>
            <person name="Zhang L."/>
            <person name="Liu B."/>
            <person name="Eaton Z."/>
            <person name="Mclaughlin S."/>
            <person name="Kingan S."/>
            <person name="Baybayan P."/>
            <person name="Concepcion G."/>
            <person name="Jordan M."/>
            <person name="Riva A."/>
            <person name="Barbazuk W."/>
            <person name="Harkins T."/>
        </authorList>
    </citation>
    <scope>NUCLEOTIDE SEQUENCE [LARGE SCALE GENOMIC DNA]</scope>
    <source>
        <strain evidence="6">cv. Jamaican Lion 4</strain>
        <tissue evidence="5">Leaf</tissue>
    </source>
</reference>
<sequence>MRSYTIFFLLGLLVPLVVSTGRHTTGALTGAWSPIEDLKDPHVKEIAEYAVSKYNKQSKSDLKLSSVVKGESQVVAGTNYKLVLAVKNGPAKKYEAIVWEKPWQHFRNLTSFKAKRNSLHVTTEVAY</sequence>
<dbReference type="SMART" id="SM00043">
    <property type="entry name" value="CY"/>
    <property type="match status" value="1"/>
</dbReference>
<feature type="signal peptide" evidence="3">
    <location>
        <begin position="1"/>
        <end position="19"/>
    </location>
</feature>
<gene>
    <name evidence="5" type="ORF">F8388_021370</name>
</gene>
<evidence type="ECO:0000256" key="3">
    <source>
        <dbReference type="SAM" id="SignalP"/>
    </source>
</evidence>
<dbReference type="CDD" id="cd00042">
    <property type="entry name" value="CY"/>
    <property type="match status" value="1"/>
</dbReference>
<feature type="domain" description="Cystatin" evidence="4">
    <location>
        <begin position="27"/>
        <end position="115"/>
    </location>
</feature>
<dbReference type="PANTHER" id="PTHR47364">
    <property type="entry name" value="CYSTEINE PROTEINASE INHIBITOR 5"/>
    <property type="match status" value="1"/>
</dbReference>
<dbReference type="SUPFAM" id="SSF54403">
    <property type="entry name" value="Cystatin/monellin"/>
    <property type="match status" value="1"/>
</dbReference>
<name>A0A7J6FDP4_CANSA</name>
<dbReference type="GO" id="GO:0004869">
    <property type="term" value="F:cysteine-type endopeptidase inhibitor activity"/>
    <property type="evidence" value="ECO:0007669"/>
    <property type="project" value="UniProtKB-KW"/>
</dbReference>
<keyword evidence="2" id="KW-0789">Thiol protease inhibitor</keyword>
<dbReference type="AlphaFoldDB" id="A0A7J6FDP4"/>
<dbReference type="Pfam" id="PF16845">
    <property type="entry name" value="SQAPI"/>
    <property type="match status" value="1"/>
</dbReference>
<organism evidence="5 6">
    <name type="scientific">Cannabis sativa</name>
    <name type="common">Hemp</name>
    <name type="synonym">Marijuana</name>
    <dbReference type="NCBI Taxonomy" id="3483"/>
    <lineage>
        <taxon>Eukaryota</taxon>
        <taxon>Viridiplantae</taxon>
        <taxon>Streptophyta</taxon>
        <taxon>Embryophyta</taxon>
        <taxon>Tracheophyta</taxon>
        <taxon>Spermatophyta</taxon>
        <taxon>Magnoliopsida</taxon>
        <taxon>eudicotyledons</taxon>
        <taxon>Gunneridae</taxon>
        <taxon>Pentapetalae</taxon>
        <taxon>rosids</taxon>
        <taxon>fabids</taxon>
        <taxon>Rosales</taxon>
        <taxon>Cannabaceae</taxon>
        <taxon>Cannabis</taxon>
    </lineage>
</organism>